<evidence type="ECO:0008006" key="4">
    <source>
        <dbReference type="Google" id="ProtNLM"/>
    </source>
</evidence>
<keyword evidence="3" id="KW-1185">Reference proteome</keyword>
<sequence length="250" mass="26478">MHFLETLPFLNDSTAYGFLLLGLLVGFIHAFEADHMAAILTLSNNNKKRLFLRGAAWGLGHTATLLILSVAIIVFSVVLTSEAAAALEFVVGVMLIFLGLQVIYRFRKERLHFHVHQHAGSTPHMHVHSHATDVADHSQSTHEHKHASRPPLKAFAVGLVHGAAGSAGVIVLAVSKTGDPWVAVGYVALIGLGSALGMAILSVIVGWPIINAPKIAKGLHTVVQVSIAAIAVAIGTGILLETGPMAWGLF</sequence>
<evidence type="ECO:0000256" key="1">
    <source>
        <dbReference type="SAM" id="Phobius"/>
    </source>
</evidence>
<protein>
    <recommendedName>
        <fullName evidence="4">High frequency lysogenization protein HflD</fullName>
    </recommendedName>
</protein>
<feature type="transmembrane region" description="Helical" evidence="1">
    <location>
        <begin position="84"/>
        <end position="104"/>
    </location>
</feature>
<evidence type="ECO:0000313" key="2">
    <source>
        <dbReference type="EMBL" id="SFO35905.1"/>
    </source>
</evidence>
<accession>A0A1I5GIS7</accession>
<dbReference type="AlphaFoldDB" id="A0A1I5GIS7"/>
<keyword evidence="1" id="KW-0812">Transmembrane</keyword>
<keyword evidence="1" id="KW-1133">Transmembrane helix</keyword>
<feature type="transmembrane region" description="Helical" evidence="1">
    <location>
        <begin position="15"/>
        <end position="33"/>
    </location>
</feature>
<dbReference type="Proteomes" id="UP000198599">
    <property type="component" value="Unassembled WGS sequence"/>
</dbReference>
<keyword evidence="1" id="KW-0472">Membrane</keyword>
<dbReference type="PANTHER" id="PTHR33876">
    <property type="entry name" value="UNNAMED PRODUCT"/>
    <property type="match status" value="1"/>
</dbReference>
<dbReference type="EMBL" id="FOVP01000031">
    <property type="protein sequence ID" value="SFO35905.1"/>
    <property type="molecule type" value="Genomic_DNA"/>
</dbReference>
<feature type="transmembrane region" description="Helical" evidence="1">
    <location>
        <begin position="222"/>
        <end position="240"/>
    </location>
</feature>
<organism evidence="2 3">
    <name type="scientific">Roseovarius lutimaris</name>
    <dbReference type="NCBI Taxonomy" id="1005928"/>
    <lineage>
        <taxon>Bacteria</taxon>
        <taxon>Pseudomonadati</taxon>
        <taxon>Pseudomonadota</taxon>
        <taxon>Alphaproteobacteria</taxon>
        <taxon>Rhodobacterales</taxon>
        <taxon>Roseobacteraceae</taxon>
        <taxon>Roseovarius</taxon>
    </lineage>
</organism>
<dbReference type="STRING" id="1005928.SAMN04487859_13127"/>
<reference evidence="3" key="1">
    <citation type="submission" date="2016-10" db="EMBL/GenBank/DDBJ databases">
        <authorList>
            <person name="Varghese N."/>
            <person name="Submissions S."/>
        </authorList>
    </citation>
    <scope>NUCLEOTIDE SEQUENCE [LARGE SCALE GENOMIC DNA]</scope>
    <source>
        <strain evidence="3">DSM 28463</strain>
    </source>
</reference>
<gene>
    <name evidence="2" type="ORF">SAMN04487859_13127</name>
</gene>
<dbReference type="OrthoDB" id="5333961at2"/>
<feature type="transmembrane region" description="Helical" evidence="1">
    <location>
        <begin position="154"/>
        <end position="174"/>
    </location>
</feature>
<dbReference type="InterPro" id="IPR052776">
    <property type="entry name" value="Chloro_ReproSupport/MetalTrans"/>
</dbReference>
<feature type="transmembrane region" description="Helical" evidence="1">
    <location>
        <begin position="54"/>
        <end position="78"/>
    </location>
</feature>
<evidence type="ECO:0000313" key="3">
    <source>
        <dbReference type="Proteomes" id="UP000198599"/>
    </source>
</evidence>
<dbReference type="PANTHER" id="PTHR33876:SF4">
    <property type="entry name" value="CHLOROPLAST PROTEIN FOR GROWTH AND FERTILITY 2"/>
    <property type="match status" value="1"/>
</dbReference>
<feature type="transmembrane region" description="Helical" evidence="1">
    <location>
        <begin position="186"/>
        <end position="210"/>
    </location>
</feature>
<proteinExistence type="predicted"/>
<name>A0A1I5GIS7_9RHOB</name>